<keyword evidence="4" id="KW-1185">Reference proteome</keyword>
<sequence>MTRVYPIALMLMTALTALPAQAADWRYMTTSSDNTTIYVDYDSLKRHSFTGGGRYYTAWIKSTFPSAQKLSNDKLYREIKAFEYFDCSNQKWDLDAEYLYTSTGQPVDSGTWTISTTSSATWQRIVPDTVGADKLDSVCSLARQKFGSI</sequence>
<dbReference type="Pfam" id="PF16747">
    <property type="entry name" value="Adhesin_E"/>
    <property type="match status" value="1"/>
</dbReference>
<dbReference type="InterPro" id="IPR031939">
    <property type="entry name" value="Adhesin_E-like"/>
</dbReference>
<dbReference type="Proteomes" id="UP001324384">
    <property type="component" value="Chromosome"/>
</dbReference>
<evidence type="ECO:0000256" key="1">
    <source>
        <dbReference type="SAM" id="SignalP"/>
    </source>
</evidence>
<organism evidence="3 4">
    <name type="scientific">Moraxella canis</name>
    <dbReference type="NCBI Taxonomy" id="90239"/>
    <lineage>
        <taxon>Bacteria</taxon>
        <taxon>Pseudomonadati</taxon>
        <taxon>Pseudomonadota</taxon>
        <taxon>Gammaproteobacteria</taxon>
        <taxon>Moraxellales</taxon>
        <taxon>Moraxellaceae</taxon>
        <taxon>Moraxella</taxon>
    </lineage>
</organism>
<dbReference type="EMBL" id="CP139961">
    <property type="protein sequence ID" value="WQE03207.1"/>
    <property type="molecule type" value="Genomic_DNA"/>
</dbReference>
<feature type="domain" description="Surface-adhesin protein E-like" evidence="2">
    <location>
        <begin position="25"/>
        <end position="140"/>
    </location>
</feature>
<evidence type="ECO:0000259" key="2">
    <source>
        <dbReference type="Pfam" id="PF16747"/>
    </source>
</evidence>
<proteinExistence type="predicted"/>
<dbReference type="RefSeq" id="WP_114800356.1">
    <property type="nucleotide sequence ID" value="NZ_CP139961.1"/>
</dbReference>
<reference evidence="3 4" key="1">
    <citation type="submission" date="2023-12" db="EMBL/GenBank/DDBJ databases">
        <title>Genome sequencing and assembly of bacterial species from a model synthetic community.</title>
        <authorList>
            <person name="Hogle S.L."/>
        </authorList>
    </citation>
    <scope>NUCLEOTIDE SEQUENCE [LARGE SCALE GENOMIC DNA]</scope>
    <source>
        <strain evidence="3 4">HAMBI_2792</strain>
    </source>
</reference>
<evidence type="ECO:0000313" key="4">
    <source>
        <dbReference type="Proteomes" id="UP001324384"/>
    </source>
</evidence>
<name>A0ABZ0WVE1_9GAMM</name>
<feature type="chain" id="PRO_5045584839" description="Surface-adhesin protein E-like domain-containing protein" evidence="1">
    <location>
        <begin position="23"/>
        <end position="149"/>
    </location>
</feature>
<feature type="signal peptide" evidence="1">
    <location>
        <begin position="1"/>
        <end position="22"/>
    </location>
</feature>
<protein>
    <recommendedName>
        <fullName evidence="2">Surface-adhesin protein E-like domain-containing protein</fullName>
    </recommendedName>
</protein>
<accession>A0ABZ0WVE1</accession>
<gene>
    <name evidence="3" type="ORF">U0021_05385</name>
</gene>
<keyword evidence="1" id="KW-0732">Signal</keyword>
<evidence type="ECO:0000313" key="3">
    <source>
        <dbReference type="EMBL" id="WQE03207.1"/>
    </source>
</evidence>